<gene>
    <name evidence="1" type="ORF">N7498_008640</name>
</gene>
<dbReference type="EMBL" id="JAPQKR010000015">
    <property type="protein sequence ID" value="KAJ5195202.1"/>
    <property type="molecule type" value="Genomic_DNA"/>
</dbReference>
<dbReference type="AlphaFoldDB" id="A0A9W9MCG4"/>
<dbReference type="Proteomes" id="UP001150904">
    <property type="component" value="Unassembled WGS sequence"/>
</dbReference>
<protein>
    <submittedName>
        <fullName evidence="1">Uncharacterized protein</fullName>
    </submittedName>
</protein>
<dbReference type="OrthoDB" id="10047078at2759"/>
<evidence type="ECO:0000313" key="1">
    <source>
        <dbReference type="EMBL" id="KAJ5195202.1"/>
    </source>
</evidence>
<accession>A0A9W9MCG4</accession>
<evidence type="ECO:0000313" key="2">
    <source>
        <dbReference type="Proteomes" id="UP001150904"/>
    </source>
</evidence>
<reference evidence="1" key="1">
    <citation type="submission" date="2022-12" db="EMBL/GenBank/DDBJ databases">
        <authorList>
            <person name="Petersen C."/>
        </authorList>
    </citation>
    <scope>NUCLEOTIDE SEQUENCE</scope>
    <source>
        <strain evidence="1">IBT 15544</strain>
    </source>
</reference>
<name>A0A9W9MCG4_9EURO</name>
<organism evidence="1 2">
    <name type="scientific">Penicillium cinerascens</name>
    <dbReference type="NCBI Taxonomy" id="70096"/>
    <lineage>
        <taxon>Eukaryota</taxon>
        <taxon>Fungi</taxon>
        <taxon>Dikarya</taxon>
        <taxon>Ascomycota</taxon>
        <taxon>Pezizomycotina</taxon>
        <taxon>Eurotiomycetes</taxon>
        <taxon>Eurotiomycetidae</taxon>
        <taxon>Eurotiales</taxon>
        <taxon>Aspergillaceae</taxon>
        <taxon>Penicillium</taxon>
    </lineage>
</organism>
<reference evidence="1" key="2">
    <citation type="journal article" date="2023" name="IMA Fungus">
        <title>Comparative genomic study of the Penicillium genus elucidates a diverse pangenome and 15 lateral gene transfer events.</title>
        <authorList>
            <person name="Petersen C."/>
            <person name="Sorensen T."/>
            <person name="Nielsen M.R."/>
            <person name="Sondergaard T.E."/>
            <person name="Sorensen J.L."/>
            <person name="Fitzpatrick D.A."/>
            <person name="Frisvad J.C."/>
            <person name="Nielsen K.L."/>
        </authorList>
    </citation>
    <scope>NUCLEOTIDE SEQUENCE</scope>
    <source>
        <strain evidence="1">IBT 15544</strain>
    </source>
</reference>
<keyword evidence="2" id="KW-1185">Reference proteome</keyword>
<dbReference type="GeneID" id="83183003"/>
<dbReference type="RefSeq" id="XP_058305690.1">
    <property type="nucleotide sequence ID" value="XM_058455702.1"/>
</dbReference>
<sequence>MYPTPSNPSNPSNPADPANPSVFHLHLNACEIHSSATSLVISDPFTPLAESAREHVSDEDWKYFRIVRLYGRDRRFSFEWDGMYFELNAEECDVLQWLLILDRLESSPRSTMETRILRPSGNPSPLSEVALSERIKAFFNVYSGSKDRFSVTFLDDRKGFVRSNAGDKIIKFEDIFN</sequence>
<proteinExistence type="predicted"/>
<comment type="caution">
    <text evidence="1">The sequence shown here is derived from an EMBL/GenBank/DDBJ whole genome shotgun (WGS) entry which is preliminary data.</text>
</comment>